<comment type="caution">
    <text evidence="5">The sequence shown here is derived from an EMBL/GenBank/DDBJ whole genome shotgun (WGS) entry which is preliminary data.</text>
</comment>
<dbReference type="EMBL" id="WRPA01000016">
    <property type="protein sequence ID" value="MXR70207.1"/>
    <property type="molecule type" value="Genomic_DNA"/>
</dbReference>
<name>A0A6L7I0W6_9GAMM</name>
<dbReference type="Pfam" id="PF22111">
    <property type="entry name" value="MtrC-MtrF_N"/>
    <property type="match status" value="1"/>
</dbReference>
<dbReference type="InterPro" id="IPR036280">
    <property type="entry name" value="Multihaem_cyt_sf"/>
</dbReference>
<dbReference type="InterPro" id="IPR054337">
    <property type="entry name" value="Mtrc-MtrF-like_dom_II/IV"/>
</dbReference>
<dbReference type="InterPro" id="IPR054334">
    <property type="entry name" value="MtrC-MtrF_dom_I"/>
</dbReference>
<evidence type="ECO:0000256" key="1">
    <source>
        <dbReference type="ARBA" id="ARBA00022729"/>
    </source>
</evidence>
<feature type="signal peptide" evidence="2">
    <location>
        <begin position="1"/>
        <end position="24"/>
    </location>
</feature>
<sequence>MMKRVNIKVTALAAFIGLALTGCGGDDGAPGADGANGTDGKDGKPGLTVATSATDLAVNVDKVLVASDSEVTFTVTNEKDLPVVGLEHFGFILSGLEQGQNGDANSWKLLSSESCPGSKYAKCGTLTDNQDGTYTYKFLKDVTTETAFSVTDDKTLRLIVTTGGDTLGGKTLAYANKSHDFRNNGEAPLYTKSVINNQNCTGCHDDFTIHGGHYKEVETCISCHTDNKVSSASKVFPMLAHDKHIGVISAPVGGCDNCHSENEQAVDYTNWKTVPTQETCITCHTDVNFKEGVNHWPYEDNAQCANCHTPEVVETVHLATYKGQTSRRENVHLTVTDAKMVAVPQAQKNIDSGLDTAKTGYVQLTVDILDKDGKSMNKQLDKVDFFYYSEFYINWGGQDMGMERGKILRVFTNKENFPGYVEDPIVLSYENGKTTYEIGPFELEDEFEGSLTDSYGMVTPRIWFCMDKKGENLESCKETSSVWGQGAAGFNWLHFFDDKGLIPERPRRQIVTNEKCGSCHGMTTRDSDGMAQMTLNCRSCHAVTKNDPAYFGTTCASGSVDNDGDGILDEMIKLKSLSPRGERDWTTASNAGEECLACHNANNPPTQVVRDSHTKQGDADYVEQLTMSHPDQKVWIHAMHANNRANQGGEGWKRNVEYSADLANCVKCHEGDSFDAKYLVGRKPLALDLDYMDTYDGLDPANGKDTSGNKRYAVDAKADAYVSPTAAVCLSCHGKRAAEEGEDRRQVRKDVVSHMKQNGAQFGVELGQYTGEESCAVCHDLNNLKESHNLK</sequence>
<keyword evidence="6" id="KW-1185">Reference proteome</keyword>
<dbReference type="AlphaFoldDB" id="A0A6L7I0W6"/>
<dbReference type="PANTHER" id="PTHR35038:SF6">
    <property type="entry name" value="SURFACE LOCALIZED DECAHEME CYTOCHROME C LIPOPROTEIN"/>
    <property type="match status" value="1"/>
</dbReference>
<organism evidence="5 6">
    <name type="scientific">Shewanella insulae</name>
    <dbReference type="NCBI Taxonomy" id="2681496"/>
    <lineage>
        <taxon>Bacteria</taxon>
        <taxon>Pseudomonadati</taxon>
        <taxon>Pseudomonadota</taxon>
        <taxon>Gammaproteobacteria</taxon>
        <taxon>Alteromonadales</taxon>
        <taxon>Shewanellaceae</taxon>
        <taxon>Shewanella</taxon>
    </lineage>
</organism>
<reference evidence="5 6" key="1">
    <citation type="submission" date="2019-12" db="EMBL/GenBank/DDBJ databases">
        <title>Shewanella insulae sp. nov., isolated from a tidal flat.</title>
        <authorList>
            <person name="Yoon J.-H."/>
        </authorList>
    </citation>
    <scope>NUCLEOTIDE SEQUENCE [LARGE SCALE GENOMIC DNA]</scope>
    <source>
        <strain evidence="5 6">JBTF-M18</strain>
    </source>
</reference>
<evidence type="ECO:0000259" key="4">
    <source>
        <dbReference type="Pfam" id="PF22113"/>
    </source>
</evidence>
<proteinExistence type="predicted"/>
<gene>
    <name evidence="5" type="ORF">GNT65_16190</name>
</gene>
<evidence type="ECO:0000259" key="3">
    <source>
        <dbReference type="Pfam" id="PF22111"/>
    </source>
</evidence>
<evidence type="ECO:0000313" key="5">
    <source>
        <dbReference type="EMBL" id="MXR70207.1"/>
    </source>
</evidence>
<feature type="domain" description="Outer membrane cytochrome MtrC/MtrF-like" evidence="4">
    <location>
        <begin position="589"/>
        <end position="788"/>
    </location>
</feature>
<feature type="chain" id="PRO_5026887802" evidence="2">
    <location>
        <begin position="25"/>
        <end position="791"/>
    </location>
</feature>
<evidence type="ECO:0000313" key="6">
    <source>
        <dbReference type="Proteomes" id="UP000474778"/>
    </source>
</evidence>
<dbReference type="PROSITE" id="PS51257">
    <property type="entry name" value="PROKAR_LIPOPROTEIN"/>
    <property type="match status" value="1"/>
</dbReference>
<protein>
    <submittedName>
        <fullName evidence="5">Uncharacterized protein</fullName>
    </submittedName>
</protein>
<dbReference type="RefSeq" id="WP_160798079.1">
    <property type="nucleotide sequence ID" value="NZ_WRPA01000016.1"/>
</dbReference>
<evidence type="ECO:0000256" key="2">
    <source>
        <dbReference type="SAM" id="SignalP"/>
    </source>
</evidence>
<dbReference type="SUPFAM" id="SSF48695">
    <property type="entry name" value="Multiheme cytochromes"/>
    <property type="match status" value="1"/>
</dbReference>
<feature type="domain" description="Outer membrane cytochrome MtrC/MtrF-like" evidence="4">
    <location>
        <begin position="192"/>
        <end position="317"/>
    </location>
</feature>
<dbReference type="PANTHER" id="PTHR35038">
    <property type="entry name" value="DISSIMILATORY SULFITE REDUCTASE SIRA"/>
    <property type="match status" value="1"/>
</dbReference>
<dbReference type="InterPro" id="IPR051829">
    <property type="entry name" value="Multiheme_Cytochr_ET"/>
</dbReference>
<dbReference type="Gene3D" id="1.10.720.180">
    <property type="match status" value="2"/>
</dbReference>
<keyword evidence="1 2" id="KW-0732">Signal</keyword>
<accession>A0A6L7I0W6</accession>
<dbReference type="Pfam" id="PF22113">
    <property type="entry name" value="Mtrc-MtrF_II-IV_dom"/>
    <property type="match status" value="2"/>
</dbReference>
<feature type="domain" description="Decaheme cytochrome c component MtrC/MtrF" evidence="3">
    <location>
        <begin position="70"/>
        <end position="182"/>
    </location>
</feature>
<dbReference type="GO" id="GO:0016491">
    <property type="term" value="F:oxidoreductase activity"/>
    <property type="evidence" value="ECO:0007669"/>
    <property type="project" value="TreeGrafter"/>
</dbReference>
<dbReference type="Proteomes" id="UP000474778">
    <property type="component" value="Unassembled WGS sequence"/>
</dbReference>